<organism evidence="2 3">
    <name type="scientific">Strongyloides venezuelensis</name>
    <name type="common">Threadworm</name>
    <dbReference type="NCBI Taxonomy" id="75913"/>
    <lineage>
        <taxon>Eukaryota</taxon>
        <taxon>Metazoa</taxon>
        <taxon>Ecdysozoa</taxon>
        <taxon>Nematoda</taxon>
        <taxon>Chromadorea</taxon>
        <taxon>Rhabditida</taxon>
        <taxon>Tylenchina</taxon>
        <taxon>Panagrolaimomorpha</taxon>
        <taxon>Strongyloidoidea</taxon>
        <taxon>Strongyloididae</taxon>
        <taxon>Strongyloides</taxon>
    </lineage>
</organism>
<dbReference type="InterPro" id="IPR027417">
    <property type="entry name" value="P-loop_NTPase"/>
</dbReference>
<name>A0A0K0FJ69_STRVS</name>
<accession>A0A0K0FJ69</accession>
<keyword evidence="2" id="KW-1185">Reference proteome</keyword>
<reference evidence="2" key="1">
    <citation type="submission" date="2014-07" db="EMBL/GenBank/DDBJ databases">
        <authorList>
            <person name="Martin A.A"/>
            <person name="De Silva N."/>
        </authorList>
    </citation>
    <scope>NUCLEOTIDE SEQUENCE</scope>
</reference>
<evidence type="ECO:0000313" key="3">
    <source>
        <dbReference type="WBParaSite" id="SVE_0894100.1"/>
    </source>
</evidence>
<dbReference type="SUPFAM" id="SSF52540">
    <property type="entry name" value="P-loop containing nucleoside triphosphate hydrolases"/>
    <property type="match status" value="1"/>
</dbReference>
<dbReference type="AlphaFoldDB" id="A0A0K0FJ69"/>
<sequence>MCGVIIVAENEIANSFRLPSRKTLVLLERNEQVTFCEYYQEYREKALNALRSGNINVLVVTNVLARAMDISDLDNLMIVDLLMIIRLLSIESEELEE</sequence>
<dbReference type="Pfam" id="PF00271">
    <property type="entry name" value="Helicase_C"/>
    <property type="match status" value="1"/>
</dbReference>
<dbReference type="WBParaSite" id="SVE_0894100.1">
    <property type="protein sequence ID" value="SVE_0894100.1"/>
    <property type="gene ID" value="SVE_0894100"/>
</dbReference>
<feature type="domain" description="Helicase C-terminal" evidence="1">
    <location>
        <begin position="39"/>
        <end position="81"/>
    </location>
</feature>
<dbReference type="InterPro" id="IPR001650">
    <property type="entry name" value="Helicase_C-like"/>
</dbReference>
<proteinExistence type="predicted"/>
<evidence type="ECO:0000313" key="2">
    <source>
        <dbReference type="Proteomes" id="UP000035680"/>
    </source>
</evidence>
<dbReference type="Proteomes" id="UP000035680">
    <property type="component" value="Unassembled WGS sequence"/>
</dbReference>
<evidence type="ECO:0000259" key="1">
    <source>
        <dbReference type="Pfam" id="PF00271"/>
    </source>
</evidence>
<protein>
    <submittedName>
        <fullName evidence="3">Helicase C-terminal domain-containing protein</fullName>
    </submittedName>
</protein>
<reference evidence="3" key="2">
    <citation type="submission" date="2015-08" db="UniProtKB">
        <authorList>
            <consortium name="WormBaseParasite"/>
        </authorList>
    </citation>
    <scope>IDENTIFICATION</scope>
</reference>
<dbReference type="Gene3D" id="3.40.50.300">
    <property type="entry name" value="P-loop containing nucleotide triphosphate hydrolases"/>
    <property type="match status" value="1"/>
</dbReference>
<dbReference type="STRING" id="75913.A0A0K0FJ69"/>